<dbReference type="SUPFAM" id="SSF101908">
    <property type="entry name" value="Putative isomerase YbhE"/>
    <property type="match status" value="1"/>
</dbReference>
<evidence type="ECO:0000313" key="1">
    <source>
        <dbReference type="EnsemblProtists" id="EOD19960"/>
    </source>
</evidence>
<name>A0A0D3J8X5_EMIH1</name>
<organism evidence="1 2">
    <name type="scientific">Emiliania huxleyi (strain CCMP1516)</name>
    <dbReference type="NCBI Taxonomy" id="280463"/>
    <lineage>
        <taxon>Eukaryota</taxon>
        <taxon>Haptista</taxon>
        <taxon>Haptophyta</taxon>
        <taxon>Prymnesiophyceae</taxon>
        <taxon>Isochrysidales</taxon>
        <taxon>Noelaerhabdaceae</taxon>
        <taxon>Emiliania</taxon>
    </lineage>
</organism>
<dbReference type="HOGENOM" id="CLU_022731_1_0_1"/>
<dbReference type="AlphaFoldDB" id="A0A0D3J8X5"/>
<dbReference type="EnsemblProtists" id="EOD19960">
    <property type="protein sequence ID" value="EOD19960"/>
    <property type="gene ID" value="EMIHUDRAFT_208691"/>
</dbReference>
<dbReference type="eggNOG" id="KOG2919">
    <property type="taxonomic scope" value="Eukaryota"/>
</dbReference>
<dbReference type="GeneID" id="17265458"/>
<dbReference type="SMART" id="SM00320">
    <property type="entry name" value="WD40"/>
    <property type="match status" value="5"/>
</dbReference>
<dbReference type="InterPro" id="IPR001680">
    <property type="entry name" value="WD40_rpt"/>
</dbReference>
<dbReference type="InterPro" id="IPR051150">
    <property type="entry name" value="SWT21/TCAB1_mRNA_Telomere"/>
</dbReference>
<protein>
    <submittedName>
        <fullName evidence="1">Uncharacterized protein</fullName>
    </submittedName>
</protein>
<dbReference type="PANTHER" id="PTHR13211">
    <property type="entry name" value="TELOMERASE CAJAL BODY PROTEIN 1"/>
    <property type="match status" value="1"/>
</dbReference>
<proteinExistence type="predicted"/>
<sequence>MPVSVCLPMPTAPADSTLVSKCAAFDAFSAGKRPAGGNVVRGVRWSPDGSCLLTASEDCALRVFHLPSEVAHDAYATTCAAELRPALRIDEGESVYDYAWYPLMSAHDPMTCCLLSTSRGRPVHLWDAVSGTLRASYVGFNHLDEVDAANSVVFEPSGRFIYAGYERAVRVFDVTRPGRAIETRPTAATRKSRDGQRGLLSCLAFCPDGSGLYAAGSFAGARRDGRIIAWDVRNTCQPVAEYVRSSPTNQRIGFDLSRDGSHLFTGSRDGCVLAYPLHGPPSEPTTLLSYADAVSGVSLHPSLPLLAVSGIEVWKFPQAAASGASLAAAQQAAVEGA</sequence>
<dbReference type="Proteomes" id="UP000013827">
    <property type="component" value="Unassembled WGS sequence"/>
</dbReference>
<reference evidence="2" key="1">
    <citation type="journal article" date="2013" name="Nature">
        <title>Pan genome of the phytoplankton Emiliania underpins its global distribution.</title>
        <authorList>
            <person name="Read B.A."/>
            <person name="Kegel J."/>
            <person name="Klute M.J."/>
            <person name="Kuo A."/>
            <person name="Lefebvre S.C."/>
            <person name="Maumus F."/>
            <person name="Mayer C."/>
            <person name="Miller J."/>
            <person name="Monier A."/>
            <person name="Salamov A."/>
            <person name="Young J."/>
            <person name="Aguilar M."/>
            <person name="Claverie J.M."/>
            <person name="Frickenhaus S."/>
            <person name="Gonzalez K."/>
            <person name="Herman E.K."/>
            <person name="Lin Y.C."/>
            <person name="Napier J."/>
            <person name="Ogata H."/>
            <person name="Sarno A.F."/>
            <person name="Shmutz J."/>
            <person name="Schroeder D."/>
            <person name="de Vargas C."/>
            <person name="Verret F."/>
            <person name="von Dassow P."/>
            <person name="Valentin K."/>
            <person name="Van de Peer Y."/>
            <person name="Wheeler G."/>
            <person name="Dacks J.B."/>
            <person name="Delwiche C.F."/>
            <person name="Dyhrman S.T."/>
            <person name="Glockner G."/>
            <person name="John U."/>
            <person name="Richards T."/>
            <person name="Worden A.Z."/>
            <person name="Zhang X."/>
            <person name="Grigoriev I.V."/>
            <person name="Allen A.E."/>
            <person name="Bidle K."/>
            <person name="Borodovsky M."/>
            <person name="Bowler C."/>
            <person name="Brownlee C."/>
            <person name="Cock J.M."/>
            <person name="Elias M."/>
            <person name="Gladyshev V.N."/>
            <person name="Groth M."/>
            <person name="Guda C."/>
            <person name="Hadaegh A."/>
            <person name="Iglesias-Rodriguez M.D."/>
            <person name="Jenkins J."/>
            <person name="Jones B.M."/>
            <person name="Lawson T."/>
            <person name="Leese F."/>
            <person name="Lindquist E."/>
            <person name="Lobanov A."/>
            <person name="Lomsadze A."/>
            <person name="Malik S.B."/>
            <person name="Marsh M.E."/>
            <person name="Mackinder L."/>
            <person name="Mock T."/>
            <person name="Mueller-Roeber B."/>
            <person name="Pagarete A."/>
            <person name="Parker M."/>
            <person name="Probert I."/>
            <person name="Quesneville H."/>
            <person name="Raines C."/>
            <person name="Rensing S.A."/>
            <person name="Riano-Pachon D.M."/>
            <person name="Richier S."/>
            <person name="Rokitta S."/>
            <person name="Shiraiwa Y."/>
            <person name="Soanes D.M."/>
            <person name="van der Giezen M."/>
            <person name="Wahlund T.M."/>
            <person name="Williams B."/>
            <person name="Wilson W."/>
            <person name="Wolfe G."/>
            <person name="Wurch L.L."/>
        </authorList>
    </citation>
    <scope>NUCLEOTIDE SEQUENCE</scope>
</reference>
<dbReference type="Gene3D" id="2.130.10.10">
    <property type="entry name" value="YVTN repeat-like/Quinoprotein amine dehydrogenase"/>
    <property type="match status" value="2"/>
</dbReference>
<dbReference type="InterPro" id="IPR015943">
    <property type="entry name" value="WD40/YVTN_repeat-like_dom_sf"/>
</dbReference>
<dbReference type="PaxDb" id="2903-EOD19960"/>
<accession>A0A0D3J8X5</accession>
<dbReference type="KEGG" id="ehx:EMIHUDRAFT_208691"/>
<dbReference type="OMA" id="WHAHEGM"/>
<dbReference type="STRING" id="2903.R1DZJ1"/>
<evidence type="ECO:0000313" key="2">
    <source>
        <dbReference type="Proteomes" id="UP000013827"/>
    </source>
</evidence>
<dbReference type="Pfam" id="PF00400">
    <property type="entry name" value="WD40"/>
    <property type="match status" value="2"/>
</dbReference>
<keyword evidence="2" id="KW-1185">Reference proteome</keyword>
<dbReference type="PANTHER" id="PTHR13211:SF0">
    <property type="entry name" value="TELOMERASE CAJAL BODY PROTEIN 1"/>
    <property type="match status" value="1"/>
</dbReference>
<dbReference type="RefSeq" id="XP_005772389.1">
    <property type="nucleotide sequence ID" value="XM_005772332.1"/>
</dbReference>
<reference evidence="1" key="2">
    <citation type="submission" date="2024-10" db="UniProtKB">
        <authorList>
            <consortium name="EnsemblProtists"/>
        </authorList>
    </citation>
    <scope>IDENTIFICATION</scope>
</reference>